<comment type="subcellular location">
    <subcellularLocation>
        <location evidence="1">Cytoplasm</location>
        <location evidence="1">Cytoskeleton</location>
        <location evidence="1">Cilium axoneme</location>
    </subcellularLocation>
</comment>
<dbReference type="InterPro" id="IPR040111">
    <property type="entry name" value="ODAD4"/>
</dbReference>
<dbReference type="InterPro" id="IPR011990">
    <property type="entry name" value="TPR-like_helical_dom_sf"/>
</dbReference>
<dbReference type="PANTHER" id="PTHR23040">
    <property type="match status" value="1"/>
</dbReference>
<dbReference type="SUPFAM" id="SSF48452">
    <property type="entry name" value="TPR-like"/>
    <property type="match status" value="1"/>
</dbReference>
<evidence type="ECO:0000256" key="2">
    <source>
        <dbReference type="ARBA" id="ARBA00034139"/>
    </source>
</evidence>
<dbReference type="InterPro" id="IPR019734">
    <property type="entry name" value="TPR_rpt"/>
</dbReference>
<gene>
    <name evidence="5" type="ORF">TPC1_12555</name>
</gene>
<dbReference type="Gene3D" id="1.25.40.10">
    <property type="entry name" value="Tetratricopeptide repeat domain"/>
    <property type="match status" value="1"/>
</dbReference>
<sequence length="633" mass="72976">MNNEELMLKLLITEAQKNQSQQQYKLAIETYSKILEIIITGTAEQRRDMFLARSACYVAAGLPREAVQDADAAIELDQTYCNSYFQKAEAYFSFGQFEQALVNYYAAYQRRPDIDQFRLGVQKAESAILSAVSVCIPGFDLQDKFGKIDPSLNQLRDALLSQEDFPRQKCLCGCDGCDSRCCQDFGCNSEFCSCTCTACVRSNLYKHNLIYEPTCKQYLKVPDLFRQDAGNSTSATPVTQTVNKKNDKKKKAMYKTALQADQEFFQELKNEETLQNVDAVQRIALQSTTFIQTKNNFWDQQGDVHGIKIKKLPQKLDKISTTQNLQESQDISRSQIVELNEEQLLSRVLQKIQQAQQLLIAQDYVQALLIMQTVEKQADQIVIDVNEDKFKVLKNERTKLMADAFTLTGSIYYRLNQLDLALQQFAQALDWAYEYEVIDDPKQSVNKREQQIYENQKRFQKALLLRALRILALTFVDQEYFERAIEIFEELEKMDYLPFFKAADLQMQAHCYYNVDAKDTRVFATAKKAVELITGEPMEFKMRKKYQIKLMPIGVKEFQEAAPNWTGQPIKPIKDCFYDAMWLMYCGAMVVKEDGMKMAIGVLKDGLLFAERVGDPQVAQKFLKEVKQYEEVE</sequence>
<dbReference type="SMART" id="SM00028">
    <property type="entry name" value="TPR"/>
    <property type="match status" value="4"/>
</dbReference>
<dbReference type="EMBL" id="GDID01001902">
    <property type="protein sequence ID" value="JAP94704.1"/>
    <property type="molecule type" value="Transcribed_RNA"/>
</dbReference>
<keyword evidence="4" id="KW-0802">TPR repeat</keyword>
<protein>
    <recommendedName>
        <fullName evidence="2">Outer dynein arm-docking complex subunit 4</fullName>
    </recommendedName>
    <alternativeName>
        <fullName evidence="3">Tetratricopeptide repeat protein 25</fullName>
    </alternativeName>
</protein>
<name>A0A146KFP9_9EUKA</name>
<dbReference type="PANTHER" id="PTHR23040:SF2">
    <property type="entry name" value="OUTER DYNEIN ARM-DOCKING COMPLEX SUBUNIT 4"/>
    <property type="match status" value="1"/>
</dbReference>
<dbReference type="PROSITE" id="PS50005">
    <property type="entry name" value="TPR"/>
    <property type="match status" value="2"/>
</dbReference>
<evidence type="ECO:0000256" key="1">
    <source>
        <dbReference type="ARBA" id="ARBA00004430"/>
    </source>
</evidence>
<dbReference type="GO" id="GO:0005930">
    <property type="term" value="C:axoneme"/>
    <property type="evidence" value="ECO:0007669"/>
    <property type="project" value="UniProtKB-SubCell"/>
</dbReference>
<proteinExistence type="predicted"/>
<evidence type="ECO:0000313" key="5">
    <source>
        <dbReference type="EMBL" id="JAP94704.1"/>
    </source>
</evidence>
<dbReference type="AlphaFoldDB" id="A0A146KFP9"/>
<organism evidence="5">
    <name type="scientific">Trepomonas sp. PC1</name>
    <dbReference type="NCBI Taxonomy" id="1076344"/>
    <lineage>
        <taxon>Eukaryota</taxon>
        <taxon>Metamonada</taxon>
        <taxon>Diplomonadida</taxon>
        <taxon>Hexamitidae</taxon>
        <taxon>Hexamitinae</taxon>
        <taxon>Trepomonas</taxon>
    </lineage>
</organism>
<feature type="repeat" description="TPR" evidence="4">
    <location>
        <begin position="402"/>
        <end position="435"/>
    </location>
</feature>
<evidence type="ECO:0000256" key="4">
    <source>
        <dbReference type="PROSITE-ProRule" id="PRU00339"/>
    </source>
</evidence>
<accession>A0A146KFP9</accession>
<reference evidence="5" key="1">
    <citation type="submission" date="2015-07" db="EMBL/GenBank/DDBJ databases">
        <title>Adaptation to a free-living lifestyle via gene acquisitions in the diplomonad Trepomonas sp. PC1.</title>
        <authorList>
            <person name="Xu F."/>
            <person name="Jerlstrom-Hultqvist J."/>
            <person name="Kolisko M."/>
            <person name="Simpson A.G.B."/>
            <person name="Roger A.J."/>
            <person name="Svard S.G."/>
            <person name="Andersson J.O."/>
        </authorList>
    </citation>
    <scope>NUCLEOTIDE SEQUENCE</scope>
    <source>
        <strain evidence="5">PC1</strain>
    </source>
</reference>
<evidence type="ECO:0000256" key="3">
    <source>
        <dbReference type="ARBA" id="ARBA00034143"/>
    </source>
</evidence>
<feature type="repeat" description="TPR" evidence="4">
    <location>
        <begin position="81"/>
        <end position="114"/>
    </location>
</feature>